<dbReference type="SUPFAM" id="SSF55729">
    <property type="entry name" value="Acyl-CoA N-acyltransferases (Nat)"/>
    <property type="match status" value="1"/>
</dbReference>
<dbReference type="CDD" id="cd04301">
    <property type="entry name" value="NAT_SF"/>
    <property type="match status" value="1"/>
</dbReference>
<keyword evidence="3" id="KW-1185">Reference proteome</keyword>
<reference evidence="2 3" key="1">
    <citation type="submission" date="2020-08" db="EMBL/GenBank/DDBJ databases">
        <title>A Genomic Blueprint of the Chicken Gut Microbiome.</title>
        <authorList>
            <person name="Gilroy R."/>
            <person name="Ravi A."/>
            <person name="Getino M."/>
            <person name="Pursley I."/>
            <person name="Horton D.L."/>
            <person name="Alikhan N.-F."/>
            <person name="Baker D."/>
            <person name="Gharbi K."/>
            <person name="Hall N."/>
            <person name="Watson M."/>
            <person name="Adriaenssens E.M."/>
            <person name="Foster-Nyarko E."/>
            <person name="Jarju S."/>
            <person name="Secka A."/>
            <person name="Antonio M."/>
            <person name="Oren A."/>
            <person name="Chaudhuri R."/>
            <person name="La Ragione R.M."/>
            <person name="Hildebrand F."/>
            <person name="Pallen M.J."/>
        </authorList>
    </citation>
    <scope>NUCLEOTIDE SEQUENCE [LARGE SCALE GENOMIC DNA]</scope>
    <source>
        <strain evidence="2 3">N37</strain>
    </source>
</reference>
<dbReference type="Gene3D" id="3.40.630.30">
    <property type="match status" value="1"/>
</dbReference>
<comment type="caution">
    <text evidence="2">The sequence shown here is derived from an EMBL/GenBank/DDBJ whole genome shotgun (WGS) entry which is preliminary data.</text>
</comment>
<name>A0ABR8YQ63_9CLOT</name>
<evidence type="ECO:0000313" key="3">
    <source>
        <dbReference type="Proteomes" id="UP000627166"/>
    </source>
</evidence>
<organism evidence="2 3">
    <name type="scientific">Clostridium faecium</name>
    <dbReference type="NCBI Taxonomy" id="2762223"/>
    <lineage>
        <taxon>Bacteria</taxon>
        <taxon>Bacillati</taxon>
        <taxon>Bacillota</taxon>
        <taxon>Clostridia</taxon>
        <taxon>Eubacteriales</taxon>
        <taxon>Clostridiaceae</taxon>
        <taxon>Clostridium</taxon>
    </lineage>
</organism>
<dbReference type="Pfam" id="PF00583">
    <property type="entry name" value="Acetyltransf_1"/>
    <property type="match status" value="1"/>
</dbReference>
<sequence length="164" mass="19372">MKNMKYIQIQKENDEQYEQLLNMWIPHLKEIGSKESDLVITKYARQRVDIQGNREDMHFELCYDDNIMVGFCFYAVDLGGIKNILPPNLGYIMEFYVLPQYHHQGYGSDIFKHIERTFFSHGAEYMYLTPEEVSGEPFWSSLGFKDSGKIDPDNHEPIYIKKVE</sequence>
<accession>A0ABR8YQ63</accession>
<evidence type="ECO:0000259" key="1">
    <source>
        <dbReference type="PROSITE" id="PS51186"/>
    </source>
</evidence>
<dbReference type="RefSeq" id="WP_191739364.1">
    <property type="nucleotide sequence ID" value="NZ_JACSQB010000037.1"/>
</dbReference>
<dbReference type="EMBL" id="JACSQB010000037">
    <property type="protein sequence ID" value="MBD8046394.1"/>
    <property type="molecule type" value="Genomic_DNA"/>
</dbReference>
<evidence type="ECO:0000313" key="2">
    <source>
        <dbReference type="EMBL" id="MBD8046394.1"/>
    </source>
</evidence>
<dbReference type="PROSITE" id="PS51186">
    <property type="entry name" value="GNAT"/>
    <property type="match status" value="1"/>
</dbReference>
<gene>
    <name evidence="2" type="ORF">H9637_04955</name>
</gene>
<dbReference type="InterPro" id="IPR016181">
    <property type="entry name" value="Acyl_CoA_acyltransferase"/>
</dbReference>
<feature type="domain" description="N-acetyltransferase" evidence="1">
    <location>
        <begin position="15"/>
        <end position="164"/>
    </location>
</feature>
<dbReference type="InterPro" id="IPR000182">
    <property type="entry name" value="GNAT_dom"/>
</dbReference>
<proteinExistence type="predicted"/>
<protein>
    <submittedName>
        <fullName evidence="2">GNAT family N-acetyltransferase</fullName>
    </submittedName>
</protein>
<dbReference type="Proteomes" id="UP000627166">
    <property type="component" value="Unassembled WGS sequence"/>
</dbReference>